<keyword evidence="3" id="KW-1185">Reference proteome</keyword>
<dbReference type="EMBL" id="QKXF01000225">
    <property type="protein sequence ID" value="RQM13954.1"/>
    <property type="molecule type" value="Genomic_DNA"/>
</dbReference>
<sequence>MSSVDVVNFTGDANTTRENVHMLKDAADIRLDGRRVSFGRNVVNHHSNGSSFFVMHDDNEHLYEIGMDAH</sequence>
<evidence type="ECO:0000313" key="4">
    <source>
        <dbReference type="Proteomes" id="UP000286097"/>
    </source>
</evidence>
<proteinExistence type="predicted"/>
<dbReference type="Proteomes" id="UP000286097">
    <property type="component" value="Unassembled WGS sequence"/>
</dbReference>
<dbReference type="Proteomes" id="UP000282087">
    <property type="component" value="Unassembled WGS sequence"/>
</dbReference>
<dbReference type="EMBL" id="QLLG01000279">
    <property type="protein sequence ID" value="RMX64893.1"/>
    <property type="molecule type" value="Genomic_DNA"/>
</dbReference>
<dbReference type="VEuPathDB" id="FungiDB:DD237_004706"/>
<dbReference type="AlphaFoldDB" id="A0A3M6VFB7"/>
<evidence type="ECO:0000313" key="1">
    <source>
        <dbReference type="EMBL" id="RMX64893.1"/>
    </source>
</evidence>
<accession>A0A3M6VFB7</accession>
<gene>
    <name evidence="2" type="ORF">DD237_004706</name>
    <name evidence="1" type="ORF">DD238_004242</name>
</gene>
<evidence type="ECO:0000313" key="2">
    <source>
        <dbReference type="EMBL" id="RQM13954.1"/>
    </source>
</evidence>
<organism evidence="1 3">
    <name type="scientific">Peronospora effusa</name>
    <dbReference type="NCBI Taxonomy" id="542832"/>
    <lineage>
        <taxon>Eukaryota</taxon>
        <taxon>Sar</taxon>
        <taxon>Stramenopiles</taxon>
        <taxon>Oomycota</taxon>
        <taxon>Peronosporomycetes</taxon>
        <taxon>Peronosporales</taxon>
        <taxon>Peronosporaceae</taxon>
        <taxon>Peronospora</taxon>
    </lineage>
</organism>
<name>A0A3M6VFB7_9STRA</name>
<comment type="caution">
    <text evidence="1">The sequence shown here is derived from an EMBL/GenBank/DDBJ whole genome shotgun (WGS) entry which is preliminary data.</text>
</comment>
<protein>
    <submittedName>
        <fullName evidence="1">Uncharacterized protein</fullName>
    </submittedName>
</protein>
<evidence type="ECO:0000313" key="3">
    <source>
        <dbReference type="Proteomes" id="UP000282087"/>
    </source>
</evidence>
<reference evidence="3 4" key="1">
    <citation type="submission" date="2018-06" db="EMBL/GenBank/DDBJ databases">
        <title>Comparative genomics of downy mildews reveals potential adaptations to biotrophy.</title>
        <authorList>
            <person name="Fletcher K."/>
            <person name="Klosterman S.J."/>
            <person name="Derevnina L."/>
            <person name="Martin F."/>
            <person name="Koike S."/>
            <person name="Reyes Chin-Wo S."/>
            <person name="Mou B."/>
            <person name="Michelmore R."/>
        </authorList>
    </citation>
    <scope>NUCLEOTIDE SEQUENCE [LARGE SCALE GENOMIC DNA]</scope>
    <source>
        <strain evidence="2 4">R13</strain>
        <strain evidence="1 3">R14</strain>
    </source>
</reference>